<dbReference type="PANTHER" id="PTHR30126">
    <property type="entry name" value="HTH-TYPE TRANSCRIPTIONAL REGULATOR"/>
    <property type="match status" value="1"/>
</dbReference>
<dbReference type="PRINTS" id="PR00039">
    <property type="entry name" value="HTHLYSR"/>
</dbReference>
<dbReference type="EMBL" id="FOFA01000003">
    <property type="protein sequence ID" value="SEQ44519.1"/>
    <property type="molecule type" value="Genomic_DNA"/>
</dbReference>
<dbReference type="Gene3D" id="1.10.10.10">
    <property type="entry name" value="Winged helix-like DNA-binding domain superfamily/Winged helix DNA-binding domain"/>
    <property type="match status" value="1"/>
</dbReference>
<keyword evidence="4" id="KW-0804">Transcription</keyword>
<accession>A0A1H9G367</accession>
<keyword evidence="3 6" id="KW-0238">DNA-binding</keyword>
<dbReference type="Pfam" id="PF03466">
    <property type="entry name" value="LysR_substrate"/>
    <property type="match status" value="1"/>
</dbReference>
<dbReference type="STRING" id="1036181.SAMN05421756_103479"/>
<keyword evidence="2" id="KW-0805">Transcription regulation</keyword>
<sequence length="296" mass="30824">MDVSVDSLRLLLRVEATGSLGRAAADHGISQPAASARVRGLEASLGVPLLTRGSRGSSLTAEGMQVAGWARTVLDAADALEAGVLALRSETDQRLRVSASLTVAELLLPRWLVRLAVERPQTAVSLEAAGSVEVAASVLSRRVDLGFVEGPTVPPGLDSRVVATDRLLLVVPPAHAWGRRRRPVEADELARTRLVAREATSGTRGVAESALAALGPPVPPLLELSTTRAVLAAVAAGAGPALVSELAVADDVAAGRVRVVDVSGATFARRLRAVWPRGQRPSAPARDLLAIARRRP</sequence>
<dbReference type="PROSITE" id="PS50931">
    <property type="entry name" value="HTH_LYSR"/>
    <property type="match status" value="1"/>
</dbReference>
<dbReference type="Gene3D" id="3.40.190.10">
    <property type="entry name" value="Periplasmic binding protein-like II"/>
    <property type="match status" value="2"/>
</dbReference>
<evidence type="ECO:0000313" key="7">
    <source>
        <dbReference type="Proteomes" id="UP000198504"/>
    </source>
</evidence>
<dbReference type="InterPro" id="IPR005119">
    <property type="entry name" value="LysR_subst-bd"/>
</dbReference>
<evidence type="ECO:0000256" key="2">
    <source>
        <dbReference type="ARBA" id="ARBA00023015"/>
    </source>
</evidence>
<dbReference type="RefSeq" id="WP_091179367.1">
    <property type="nucleotide sequence ID" value="NZ_FOFA01000003.1"/>
</dbReference>
<gene>
    <name evidence="6" type="ORF">SAMN05421756_103479</name>
</gene>
<dbReference type="Pfam" id="PF00126">
    <property type="entry name" value="HTH_1"/>
    <property type="match status" value="1"/>
</dbReference>
<keyword evidence="7" id="KW-1185">Reference proteome</keyword>
<dbReference type="SUPFAM" id="SSF46785">
    <property type="entry name" value="Winged helix' DNA-binding domain"/>
    <property type="match status" value="1"/>
</dbReference>
<comment type="similarity">
    <text evidence="1">Belongs to the LysR transcriptional regulatory family.</text>
</comment>
<evidence type="ECO:0000256" key="4">
    <source>
        <dbReference type="ARBA" id="ARBA00023163"/>
    </source>
</evidence>
<dbReference type="InterPro" id="IPR000847">
    <property type="entry name" value="LysR_HTH_N"/>
</dbReference>
<reference evidence="7" key="1">
    <citation type="submission" date="2016-10" db="EMBL/GenBank/DDBJ databases">
        <authorList>
            <person name="Varghese N."/>
            <person name="Submissions S."/>
        </authorList>
    </citation>
    <scope>NUCLEOTIDE SEQUENCE [LARGE SCALE GENOMIC DNA]</scope>
    <source>
        <strain evidence="7">CGMCC 4.6856</strain>
    </source>
</reference>
<evidence type="ECO:0000256" key="1">
    <source>
        <dbReference type="ARBA" id="ARBA00009437"/>
    </source>
</evidence>
<dbReference type="InterPro" id="IPR036390">
    <property type="entry name" value="WH_DNA-bd_sf"/>
</dbReference>
<name>A0A1H9G367_9ACTN</name>
<dbReference type="GO" id="GO:0003700">
    <property type="term" value="F:DNA-binding transcription factor activity"/>
    <property type="evidence" value="ECO:0007669"/>
    <property type="project" value="InterPro"/>
</dbReference>
<evidence type="ECO:0000256" key="3">
    <source>
        <dbReference type="ARBA" id="ARBA00023125"/>
    </source>
</evidence>
<organism evidence="6 7">
    <name type="scientific">Microlunatus flavus</name>
    <dbReference type="NCBI Taxonomy" id="1036181"/>
    <lineage>
        <taxon>Bacteria</taxon>
        <taxon>Bacillati</taxon>
        <taxon>Actinomycetota</taxon>
        <taxon>Actinomycetes</taxon>
        <taxon>Propionibacteriales</taxon>
        <taxon>Propionibacteriaceae</taxon>
        <taxon>Microlunatus</taxon>
    </lineage>
</organism>
<evidence type="ECO:0000313" key="6">
    <source>
        <dbReference type="EMBL" id="SEQ44519.1"/>
    </source>
</evidence>
<dbReference type="Proteomes" id="UP000198504">
    <property type="component" value="Unassembled WGS sequence"/>
</dbReference>
<proteinExistence type="inferred from homology"/>
<dbReference type="SUPFAM" id="SSF53850">
    <property type="entry name" value="Periplasmic binding protein-like II"/>
    <property type="match status" value="1"/>
</dbReference>
<dbReference type="AlphaFoldDB" id="A0A1H9G367"/>
<dbReference type="PANTHER" id="PTHR30126:SF39">
    <property type="entry name" value="HTH-TYPE TRANSCRIPTIONAL REGULATOR CYSL"/>
    <property type="match status" value="1"/>
</dbReference>
<dbReference type="GO" id="GO:0000976">
    <property type="term" value="F:transcription cis-regulatory region binding"/>
    <property type="evidence" value="ECO:0007669"/>
    <property type="project" value="TreeGrafter"/>
</dbReference>
<feature type="domain" description="HTH lysR-type" evidence="5">
    <location>
        <begin position="1"/>
        <end position="60"/>
    </location>
</feature>
<dbReference type="InterPro" id="IPR036388">
    <property type="entry name" value="WH-like_DNA-bd_sf"/>
</dbReference>
<dbReference type="OrthoDB" id="9808620at2"/>
<protein>
    <submittedName>
        <fullName evidence="6">DNA-binding transcriptional regulator, LysR family</fullName>
    </submittedName>
</protein>
<evidence type="ECO:0000259" key="5">
    <source>
        <dbReference type="PROSITE" id="PS50931"/>
    </source>
</evidence>